<proteinExistence type="predicted"/>
<evidence type="ECO:0000313" key="2">
    <source>
        <dbReference type="EMBL" id="MBB3125566.1"/>
    </source>
</evidence>
<dbReference type="RefSeq" id="WP_183577412.1">
    <property type="nucleotide sequence ID" value="NZ_JACHXJ010000001.1"/>
</dbReference>
<gene>
    <name evidence="2" type="ORF">FHS19_000220</name>
</gene>
<dbReference type="InterPro" id="IPR046953">
    <property type="entry name" value="Spore_GerAC-like_C"/>
</dbReference>
<evidence type="ECO:0000259" key="1">
    <source>
        <dbReference type="Pfam" id="PF05504"/>
    </source>
</evidence>
<reference evidence="2 3" key="1">
    <citation type="submission" date="2020-08" db="EMBL/GenBank/DDBJ databases">
        <title>Genomic Encyclopedia of Type Strains, Phase III (KMG-III): the genomes of soil and plant-associated and newly described type strains.</title>
        <authorList>
            <person name="Whitman W."/>
        </authorList>
    </citation>
    <scope>NUCLEOTIDE SEQUENCE [LARGE SCALE GENOMIC DNA]</scope>
    <source>
        <strain evidence="2 3">CECT 5831</strain>
    </source>
</reference>
<dbReference type="AlphaFoldDB" id="A0A839TFE9"/>
<accession>A0A839TFE9</accession>
<dbReference type="InterPro" id="IPR038501">
    <property type="entry name" value="Spore_GerAC_C_sf"/>
</dbReference>
<sequence length="143" mass="15832">MIIILLLAGLTFGPLIKGEKKIKALMVVNKIKSSIRPRIVNGKPVFDIKVSMQATLPQLSTSLHKQKLEQQAAQEINNQIRDTYLTGLDKDIDVYGLSAKLYRSMPKEWQELSTKGQLKLGQSSIGIITVKVNLISGGISKMK</sequence>
<dbReference type="Proteomes" id="UP000517523">
    <property type="component" value="Unassembled WGS sequence"/>
</dbReference>
<evidence type="ECO:0000313" key="3">
    <source>
        <dbReference type="Proteomes" id="UP000517523"/>
    </source>
</evidence>
<dbReference type="EMBL" id="JACHXJ010000001">
    <property type="protein sequence ID" value="MBB3125566.1"/>
    <property type="molecule type" value="Genomic_DNA"/>
</dbReference>
<name>A0A839TFE9_9BACL</name>
<dbReference type="Gene3D" id="3.30.300.210">
    <property type="entry name" value="Nutrient germinant receptor protein C, domain 3"/>
    <property type="match status" value="1"/>
</dbReference>
<dbReference type="Pfam" id="PF05504">
    <property type="entry name" value="Spore_GerAC"/>
    <property type="match status" value="1"/>
</dbReference>
<protein>
    <recommendedName>
        <fullName evidence="1">Spore germination GerAC-like C-terminal domain-containing protein</fullName>
    </recommendedName>
</protein>
<feature type="domain" description="Spore germination GerAC-like C-terminal" evidence="1">
    <location>
        <begin position="18"/>
        <end position="113"/>
    </location>
</feature>
<comment type="caution">
    <text evidence="2">The sequence shown here is derived from an EMBL/GenBank/DDBJ whole genome shotgun (WGS) entry which is preliminary data.</text>
</comment>
<organism evidence="2 3">
    <name type="scientific">Paenibacillus rhizosphaerae</name>
    <dbReference type="NCBI Taxonomy" id="297318"/>
    <lineage>
        <taxon>Bacteria</taxon>
        <taxon>Bacillati</taxon>
        <taxon>Bacillota</taxon>
        <taxon>Bacilli</taxon>
        <taxon>Bacillales</taxon>
        <taxon>Paenibacillaceae</taxon>
        <taxon>Paenibacillus</taxon>
    </lineage>
</organism>